<dbReference type="Pfam" id="PF07331">
    <property type="entry name" value="TctB"/>
    <property type="match status" value="1"/>
</dbReference>
<feature type="transmembrane region" description="Helical" evidence="1">
    <location>
        <begin position="104"/>
        <end position="127"/>
    </location>
</feature>
<dbReference type="RefSeq" id="WP_095621477.1">
    <property type="nucleotide sequence ID" value="NZ_NSKB01000005.1"/>
</dbReference>
<keyword evidence="1" id="KW-0812">Transmembrane</keyword>
<comment type="caution">
    <text evidence="3">The sequence shown here is derived from an EMBL/GenBank/DDBJ whole genome shotgun (WGS) entry which is preliminary data.</text>
</comment>
<evidence type="ECO:0000256" key="1">
    <source>
        <dbReference type="SAM" id="Phobius"/>
    </source>
</evidence>
<gene>
    <name evidence="3" type="ORF">CK498_13935</name>
</gene>
<keyword evidence="1" id="KW-0472">Membrane</keyword>
<dbReference type="OrthoDB" id="6183228at2"/>
<evidence type="ECO:0000313" key="4">
    <source>
        <dbReference type="Proteomes" id="UP000217771"/>
    </source>
</evidence>
<evidence type="ECO:0000259" key="2">
    <source>
        <dbReference type="Pfam" id="PF07331"/>
    </source>
</evidence>
<feature type="transmembrane region" description="Helical" evidence="1">
    <location>
        <begin position="28"/>
        <end position="48"/>
    </location>
</feature>
<keyword evidence="4" id="KW-1185">Reference proteome</keyword>
<dbReference type="EMBL" id="NSKB01000005">
    <property type="protein sequence ID" value="PAU76007.1"/>
    <property type="molecule type" value="Genomic_DNA"/>
</dbReference>
<dbReference type="Proteomes" id="UP000217771">
    <property type="component" value="Unassembled WGS sequence"/>
</dbReference>
<feature type="transmembrane region" description="Helical" evidence="1">
    <location>
        <begin position="60"/>
        <end position="78"/>
    </location>
</feature>
<reference evidence="3 4" key="1">
    <citation type="submission" date="2017-08" db="EMBL/GenBank/DDBJ databases">
        <title>Halomonas alkalisoli sp. nov., isolated from saline alkaline soil.</title>
        <authorList>
            <person name="Wang D."/>
            <person name="Zhang G."/>
        </authorList>
    </citation>
    <scope>NUCLEOTIDE SEQUENCE [LARGE SCALE GENOMIC DNA]</scope>
    <source>
        <strain evidence="3 4">WRN001</strain>
    </source>
</reference>
<dbReference type="AlphaFoldDB" id="A0A2A2EUH9"/>
<feature type="transmembrane region" description="Helical" evidence="1">
    <location>
        <begin position="147"/>
        <end position="165"/>
    </location>
</feature>
<sequence length="179" mass="19145">MSGAASDSRSQDREPVPHGERAKAVGHIVFNLALLGIAVVMFIHAGGLPSSAWEPIGSGSFPRLMLAILALLNVIVIIKEVAKLRHTAALPSGSVGAWLWRHRLAFGVLGLFTLYAIAMPLVGFRWATLPFVLACQVLLGARRPRQLAIAAVIALLMSLGLDALFRHVFSISLPRGSLL</sequence>
<proteinExistence type="predicted"/>
<keyword evidence="1" id="KW-1133">Transmembrane helix</keyword>
<name>A0A2A2EUH9_9GAMM</name>
<protein>
    <recommendedName>
        <fullName evidence="2">DUF1468 domain-containing protein</fullName>
    </recommendedName>
</protein>
<evidence type="ECO:0000313" key="3">
    <source>
        <dbReference type="EMBL" id="PAU76007.1"/>
    </source>
</evidence>
<feature type="domain" description="DUF1468" evidence="2">
    <location>
        <begin position="29"/>
        <end position="174"/>
    </location>
</feature>
<dbReference type="InterPro" id="IPR009936">
    <property type="entry name" value="DUF1468"/>
</dbReference>
<accession>A0A2A2EUH9</accession>
<organism evidence="3 4">
    <name type="scientific">Halomonas salipaludis</name>
    <dbReference type="NCBI Taxonomy" id="2032625"/>
    <lineage>
        <taxon>Bacteria</taxon>
        <taxon>Pseudomonadati</taxon>
        <taxon>Pseudomonadota</taxon>
        <taxon>Gammaproteobacteria</taxon>
        <taxon>Oceanospirillales</taxon>
        <taxon>Halomonadaceae</taxon>
        <taxon>Halomonas</taxon>
    </lineage>
</organism>